<sequence>MDPIAMEMVGYNGSDIDNEEDEEATNHLRDRFRLSTITIAESEAKENNMTISQPVIGCISDLAFKYA</sequence>
<dbReference type="GO" id="GO:0046982">
    <property type="term" value="F:protein heterodimerization activity"/>
    <property type="evidence" value="ECO:0007669"/>
    <property type="project" value="InterPro"/>
</dbReference>
<dbReference type="InterPro" id="IPR009072">
    <property type="entry name" value="Histone-fold"/>
</dbReference>
<dbReference type="GO" id="GO:0071821">
    <property type="term" value="C:FANCM-MHF complex"/>
    <property type="evidence" value="ECO:0007669"/>
    <property type="project" value="TreeGrafter"/>
</dbReference>
<organism evidence="1">
    <name type="scientific">Tanacetum cinerariifolium</name>
    <name type="common">Dalmatian daisy</name>
    <name type="synonym">Chrysanthemum cinerariifolium</name>
    <dbReference type="NCBI Taxonomy" id="118510"/>
    <lineage>
        <taxon>Eukaryota</taxon>
        <taxon>Viridiplantae</taxon>
        <taxon>Streptophyta</taxon>
        <taxon>Embryophyta</taxon>
        <taxon>Tracheophyta</taxon>
        <taxon>Spermatophyta</taxon>
        <taxon>Magnoliopsida</taxon>
        <taxon>eudicotyledons</taxon>
        <taxon>Gunneridae</taxon>
        <taxon>Pentapetalae</taxon>
        <taxon>asterids</taxon>
        <taxon>campanulids</taxon>
        <taxon>Asterales</taxon>
        <taxon>Asteraceae</taxon>
        <taxon>Asteroideae</taxon>
        <taxon>Anthemideae</taxon>
        <taxon>Anthemidinae</taxon>
        <taxon>Tanacetum</taxon>
    </lineage>
</organism>
<dbReference type="GO" id="GO:0003682">
    <property type="term" value="F:chromatin binding"/>
    <property type="evidence" value="ECO:0007669"/>
    <property type="project" value="TreeGrafter"/>
</dbReference>
<dbReference type="AlphaFoldDB" id="A0A699JSB5"/>
<dbReference type="Gene3D" id="1.10.20.10">
    <property type="entry name" value="Histone, subunit A"/>
    <property type="match status" value="1"/>
</dbReference>
<dbReference type="PANTHER" id="PTHR22980:SF0">
    <property type="entry name" value="CENTROMERE PROTEIN S"/>
    <property type="match status" value="1"/>
</dbReference>
<name>A0A699JSB5_TANCI</name>
<evidence type="ECO:0000313" key="1">
    <source>
        <dbReference type="EMBL" id="GFA51039.1"/>
    </source>
</evidence>
<dbReference type="PANTHER" id="PTHR22980">
    <property type="entry name" value="CORTISTATIN"/>
    <property type="match status" value="1"/>
</dbReference>
<protein>
    <submittedName>
        <fullName evidence="1">Centromere protein S isoform X1</fullName>
    </submittedName>
</protein>
<reference evidence="1" key="1">
    <citation type="journal article" date="2019" name="Sci. Rep.">
        <title>Draft genome of Tanacetum cinerariifolium, the natural source of mosquito coil.</title>
        <authorList>
            <person name="Yamashiro T."/>
            <person name="Shiraishi A."/>
            <person name="Satake H."/>
            <person name="Nakayama K."/>
        </authorList>
    </citation>
    <scope>NUCLEOTIDE SEQUENCE</scope>
</reference>
<dbReference type="GO" id="GO:0031297">
    <property type="term" value="P:replication fork processing"/>
    <property type="evidence" value="ECO:0007669"/>
    <property type="project" value="TreeGrafter"/>
</dbReference>
<comment type="caution">
    <text evidence="1">The sequence shown here is derived from an EMBL/GenBank/DDBJ whole genome shotgun (WGS) entry which is preliminary data.</text>
</comment>
<gene>
    <name evidence="1" type="ORF">Tci_623011</name>
</gene>
<feature type="non-terminal residue" evidence="1">
    <location>
        <position position="67"/>
    </location>
</feature>
<dbReference type="GO" id="GO:0000712">
    <property type="term" value="P:resolution of meiotic recombination intermediates"/>
    <property type="evidence" value="ECO:0007669"/>
    <property type="project" value="TreeGrafter"/>
</dbReference>
<accession>A0A699JSB5</accession>
<proteinExistence type="predicted"/>
<dbReference type="EMBL" id="BKCJ010436693">
    <property type="protein sequence ID" value="GFA51039.1"/>
    <property type="molecule type" value="Genomic_DNA"/>
</dbReference>